<sequence length="547" mass="62536">MPSVLPSQDTDQVSCWFLSVDFCSVSDDDELLQMALKEQSQRDVNYTRPSQSRSSKPGVNFVRPPSNHRSAKNPNPVTTTKPQHRRNAMEDDGDTEVEMLSRGGAKDDDKVWAGEEPDTWKRVDETEDTNLLTIIDCMAINKAVQFGNIEDAIEKVHDFNYKIETNCIVIPSIFLAPPGILSPTSLSNGLTSLVKCSIVIVDLPLKTSQSTASRAYIFRSNATFPIKSQGQVVGETETKAHVKLRFKTAAGKDVKVCLSYRCADMDCEIPALMGVSKAILQNLIFVDQDEANWHLQDSSTLKKKFDDIFSATRYTKALEIIKKLHKDQAQEIKLSQKDLKKLQVLKDAAYKLRQSITQDHEGSERLDSKMHYLQHNIQDVDAKIRQTEATLKEMRTLQDQVATKTAERNTLYKEKEKRYRDLEEEKIKKSMDEELKVAWNLYSDSSDRCKDVEAQKRAKSEIQRGIMAKKKEKETEHDKLELDISDDNVRLIDQKEKNMSIEVEGLTLGYERDKMAEDAEERVKVTLKKEELESHKKKHKRMLLMTL</sequence>
<reference evidence="2" key="1">
    <citation type="journal article" date="2022" name="Mol. Ecol. Resour.">
        <title>The genomes of chicory, endive, great burdock and yacon provide insights into Asteraceae palaeo-polyploidization history and plant inulin production.</title>
        <authorList>
            <person name="Fan W."/>
            <person name="Wang S."/>
            <person name="Wang H."/>
            <person name="Wang A."/>
            <person name="Jiang F."/>
            <person name="Liu H."/>
            <person name="Zhao H."/>
            <person name="Xu D."/>
            <person name="Zhang Y."/>
        </authorList>
    </citation>
    <scope>NUCLEOTIDE SEQUENCE [LARGE SCALE GENOMIC DNA]</scope>
    <source>
        <strain evidence="2">cv. Punajuju</strain>
    </source>
</reference>
<proteinExistence type="predicted"/>
<reference evidence="1 2" key="2">
    <citation type="journal article" date="2022" name="Mol. Ecol. Resour.">
        <title>The genomes of chicory, endive, great burdock and yacon provide insights into Asteraceae paleo-polyploidization history and plant inulin production.</title>
        <authorList>
            <person name="Fan W."/>
            <person name="Wang S."/>
            <person name="Wang H."/>
            <person name="Wang A."/>
            <person name="Jiang F."/>
            <person name="Liu H."/>
            <person name="Zhao H."/>
            <person name="Xu D."/>
            <person name="Zhang Y."/>
        </authorList>
    </citation>
    <scope>NUCLEOTIDE SEQUENCE [LARGE SCALE GENOMIC DNA]</scope>
    <source>
        <strain evidence="2">cv. Punajuju</strain>
        <tissue evidence="1">Leaves</tissue>
    </source>
</reference>
<dbReference type="Proteomes" id="UP001055811">
    <property type="component" value="Linkage Group LG02"/>
</dbReference>
<evidence type="ECO:0000313" key="2">
    <source>
        <dbReference type="Proteomes" id="UP001055811"/>
    </source>
</evidence>
<protein>
    <submittedName>
        <fullName evidence="1">Uncharacterized protein</fullName>
    </submittedName>
</protein>
<gene>
    <name evidence="1" type="ORF">L2E82_12065</name>
</gene>
<dbReference type="EMBL" id="CM042010">
    <property type="protein sequence ID" value="KAI3782033.1"/>
    <property type="molecule type" value="Genomic_DNA"/>
</dbReference>
<keyword evidence="2" id="KW-1185">Reference proteome</keyword>
<name>A0ACB9GEW9_CICIN</name>
<organism evidence="1 2">
    <name type="scientific">Cichorium intybus</name>
    <name type="common">Chicory</name>
    <dbReference type="NCBI Taxonomy" id="13427"/>
    <lineage>
        <taxon>Eukaryota</taxon>
        <taxon>Viridiplantae</taxon>
        <taxon>Streptophyta</taxon>
        <taxon>Embryophyta</taxon>
        <taxon>Tracheophyta</taxon>
        <taxon>Spermatophyta</taxon>
        <taxon>Magnoliopsida</taxon>
        <taxon>eudicotyledons</taxon>
        <taxon>Gunneridae</taxon>
        <taxon>Pentapetalae</taxon>
        <taxon>asterids</taxon>
        <taxon>campanulids</taxon>
        <taxon>Asterales</taxon>
        <taxon>Asteraceae</taxon>
        <taxon>Cichorioideae</taxon>
        <taxon>Cichorieae</taxon>
        <taxon>Cichoriinae</taxon>
        <taxon>Cichorium</taxon>
    </lineage>
</organism>
<comment type="caution">
    <text evidence="1">The sequence shown here is derived from an EMBL/GenBank/DDBJ whole genome shotgun (WGS) entry which is preliminary data.</text>
</comment>
<accession>A0ACB9GEW9</accession>
<evidence type="ECO:0000313" key="1">
    <source>
        <dbReference type="EMBL" id="KAI3782033.1"/>
    </source>
</evidence>